<dbReference type="KEGG" id="cbr:CBG_18156"/>
<dbReference type="Pfam" id="PF01751">
    <property type="entry name" value="Toprim"/>
    <property type="match status" value="1"/>
</dbReference>
<dbReference type="eggNOG" id="KOG0355">
    <property type="taxonomic scope" value="Eukaryota"/>
</dbReference>
<dbReference type="Gene3D" id="1.10.268.10">
    <property type="entry name" value="Topoisomerase, domain 3"/>
    <property type="match status" value="1"/>
</dbReference>
<proteinExistence type="inferred from homology"/>
<gene>
    <name evidence="17 19" type="ORF">CBG18156</name>
    <name evidence="17" type="ORF">CBG_18156</name>
</gene>
<dbReference type="GO" id="GO:0000712">
    <property type="term" value="P:resolution of meiotic recombination intermediates"/>
    <property type="evidence" value="ECO:0000318"/>
    <property type="project" value="GO_Central"/>
</dbReference>
<dbReference type="FunFam" id="3.30.565.10:FF:000004">
    <property type="entry name" value="DNA topoisomerase 2"/>
    <property type="match status" value="1"/>
</dbReference>
<dbReference type="Gene3D" id="3.90.199.10">
    <property type="entry name" value="Topoisomerase II, domain 5"/>
    <property type="match status" value="2"/>
</dbReference>
<comment type="cofactor">
    <cofactor evidence="3">
        <name>Mg(2+)</name>
        <dbReference type="ChEBI" id="CHEBI:18420"/>
    </cofactor>
</comment>
<dbReference type="Proteomes" id="UP000008549">
    <property type="component" value="Unassembled WGS sequence"/>
</dbReference>
<reference evidence="17 18" key="2">
    <citation type="journal article" date="2011" name="PLoS Genet.">
        <title>Caenorhabditis briggsae recombinant inbred line genotypes reveal inter-strain incompatibility and the evolution of recombination.</title>
        <authorList>
            <person name="Ross J.A."/>
            <person name="Koboldt D.C."/>
            <person name="Staisch J.E."/>
            <person name="Chamberlin H.M."/>
            <person name="Gupta B.P."/>
            <person name="Miller R.D."/>
            <person name="Baird S.E."/>
            <person name="Haag E.S."/>
        </authorList>
    </citation>
    <scope>NUCLEOTIDE SEQUENCE [LARGE SCALE GENOMIC DNA]</scope>
    <source>
        <strain evidence="17 18">AF16</strain>
    </source>
</reference>
<keyword evidence="18" id="KW-1185">Reference proteome</keyword>
<dbReference type="InterPro" id="IPR018522">
    <property type="entry name" value="TopoIIA_CS"/>
</dbReference>
<dbReference type="Gene3D" id="3.40.50.670">
    <property type="match status" value="1"/>
</dbReference>
<organism evidence="17 18">
    <name type="scientific">Caenorhabditis briggsae</name>
    <dbReference type="NCBI Taxonomy" id="6238"/>
    <lineage>
        <taxon>Eukaryota</taxon>
        <taxon>Metazoa</taxon>
        <taxon>Ecdysozoa</taxon>
        <taxon>Nematoda</taxon>
        <taxon>Chromadorea</taxon>
        <taxon>Rhabditida</taxon>
        <taxon>Rhabditina</taxon>
        <taxon>Rhabditomorpha</taxon>
        <taxon>Rhabditoidea</taxon>
        <taxon>Rhabditidae</taxon>
        <taxon>Peloderinae</taxon>
        <taxon>Caenorhabditis</taxon>
    </lineage>
</organism>
<evidence type="ECO:0000313" key="17">
    <source>
        <dbReference type="EMBL" id="CAP35657.2"/>
    </source>
</evidence>
<dbReference type="Pfam" id="PF00521">
    <property type="entry name" value="DNA_topoisoIV"/>
    <property type="match status" value="2"/>
</dbReference>
<comment type="function">
    <text evidence="13">Control of topological states of DNA by transient breakage and subsequent rejoining of DNA strands. Topoisomerase II makes double-strand breaks.</text>
</comment>
<evidence type="ECO:0000313" key="18">
    <source>
        <dbReference type="Proteomes" id="UP000008549"/>
    </source>
</evidence>
<keyword evidence="11 13" id="KW-0413">Isomerase</keyword>
<evidence type="ECO:0000256" key="2">
    <source>
        <dbReference type="ARBA" id="ARBA00001913"/>
    </source>
</evidence>
<dbReference type="InterPro" id="IPR031660">
    <property type="entry name" value="TOPRIM_C"/>
</dbReference>
<keyword evidence="8" id="KW-0460">Magnesium</keyword>
<dbReference type="InterPro" id="IPR013757">
    <property type="entry name" value="Topo_IIA_A_a_sf"/>
</dbReference>
<dbReference type="InterPro" id="IPR013760">
    <property type="entry name" value="Topo_IIA-like_dom_sf"/>
</dbReference>
<dbReference type="SUPFAM" id="SSF54211">
    <property type="entry name" value="Ribosomal protein S5 domain 2-like"/>
    <property type="match status" value="1"/>
</dbReference>
<evidence type="ECO:0000256" key="14">
    <source>
        <dbReference type="SAM" id="Coils"/>
    </source>
</evidence>
<evidence type="ECO:0000256" key="12">
    <source>
        <dbReference type="PROSITE-ProRule" id="PRU01384"/>
    </source>
</evidence>
<dbReference type="GO" id="GO:0005634">
    <property type="term" value="C:nucleus"/>
    <property type="evidence" value="ECO:0000318"/>
    <property type="project" value="GO_Central"/>
</dbReference>
<dbReference type="GO" id="GO:0000819">
    <property type="term" value="P:sister chromatid segregation"/>
    <property type="evidence" value="ECO:0000318"/>
    <property type="project" value="GO_Central"/>
</dbReference>
<dbReference type="InterPro" id="IPR001154">
    <property type="entry name" value="TopoII_euk"/>
</dbReference>
<sequence>MFRIRVLRHVVRFASSSSTVASKRLTRHFCSQTLSTSLSSEAAAKYEKKSPTEHVLLRPDTYIGGVAMRESQFVWIRNSETRRMFTKEVSYPPGLLKIFDEILVNAADNKSRDPSMNRLEVWLDRETSRIAVWNNGSALPVEIHPTEGVYVPTLVFGSLFTSSNYDDNEIRTVGGRNGYGAKLCNIFSDEFVVEAVDSRTKRKFKQRWYHNMREFDEAVIEDLTNQQLSDYTKVEFVPDLKRFHIDKLSEDIIDLIGKRVFEVAATLPSDVQVFFNGQKCDVDGFEDYVRMFNDSNPSSFLFLHPTSRWHVGVAKRNTFSGEGIVTLPKVVSFVNNINTEKGGSHVDYVMDKIVNVMKPLVDSRLGDPSKSVKPATIKNNISLFINCLIENPSFESQTKETVTTKPKQFGSSFDCDSEKISKWAETSGLLDEIVDEVLNTKKKKISSKRANSSSVRDIVKLEDAEWAGVPGKSEKCTLILTEGDSAKALALAGLEILGRQTYGVFPLKGKLVNVSNLDDIRASKNEEIGKIVRILGLNFNEPTPSKESIRYGRLLILTDQDEDGSHIKGLVINFIHKFWPSLIQSGEFIKSFRTPLLKAKKGNEVVPFFSLNEYRKWAETIEGKWKVKYYKGLGTSTSNEAREYFRNLDHHTVNFNYAGSSDDDAIRMAFDREKSDERKRWIRGSDEVSTTEDVEKTELNYEEFVNSQLMQFGMADLKRSIPSLIDGLKPSQRKILWTLLKMDETTEMKVSQLAGAVAHRQSYHHGEESLVRTIVRMGQTFCGASNMPLLQPIGQFGTRHEVRVIMITPPHFLRFSEKRNNLEKNGKCHSIQHPKKPICPQNQVPVNPTTRLLFPIADDDLLEKKVEEGITVEPNTLCPIIPLILVNGTEGIGTGWSTKVANRNPVDVIDMIRRKIDLSSLVVNEIPPFYEDYKGKIEIVTPTKFISTGKIKISRPERKNASTFSVEISELPIGVWTSKYKEKLSNILEKLPITEFSERHTEKQVNFRLIFDRKKAARFLQKSNSDLLNYFKLRTSITENRVLFDRNGQLKEFGNVSEIANEFFEIRKDLYQKRLEIQKRECEAKLKYVNNQVHLYYYMNFIELVTNGTFELKSMDRESLELKLEEIGFEVDSMKTENSKKSNYGYLLEMPLSRLTLDEMNRLKERKSRRNLELKAAESADWKSTWHSELDKLEESIKKTRKEYLAS</sequence>
<dbReference type="PANTHER" id="PTHR10169">
    <property type="entry name" value="DNA TOPOISOMERASE/GYRASE"/>
    <property type="match status" value="1"/>
</dbReference>
<keyword evidence="7 13" id="KW-0067">ATP-binding</keyword>
<dbReference type="PROSITE" id="PS00177">
    <property type="entry name" value="TOPOISOMERASE_II"/>
    <property type="match status" value="1"/>
</dbReference>
<dbReference type="CDD" id="cd16930">
    <property type="entry name" value="HATPase_TopII-like"/>
    <property type="match status" value="1"/>
</dbReference>
<dbReference type="GO" id="GO:0005524">
    <property type="term" value="F:ATP binding"/>
    <property type="evidence" value="ECO:0007669"/>
    <property type="project" value="UniProtKB-UniRule"/>
</dbReference>
<comment type="subunit">
    <text evidence="13">Homodimer.</text>
</comment>
<dbReference type="EC" id="5.6.2.2" evidence="13"/>
<dbReference type="SUPFAM" id="SSF56719">
    <property type="entry name" value="Type II DNA topoisomerase"/>
    <property type="match status" value="2"/>
</dbReference>
<comment type="caution">
    <text evidence="12">Lacks conserved residue(s) required for the propagation of feature annotation.</text>
</comment>
<dbReference type="GeneID" id="8584184"/>
<keyword evidence="14" id="KW-0175">Coiled coil</keyword>
<evidence type="ECO:0000256" key="13">
    <source>
        <dbReference type="RuleBase" id="RU362094"/>
    </source>
</evidence>
<feature type="coiled-coil region" evidence="14">
    <location>
        <begin position="1157"/>
        <end position="1203"/>
    </location>
</feature>
<dbReference type="InterPro" id="IPR013758">
    <property type="entry name" value="Topo_IIA_A/C_ab"/>
</dbReference>
<dbReference type="Pfam" id="PF16898">
    <property type="entry name" value="TOPRIM_C"/>
    <property type="match status" value="1"/>
</dbReference>
<keyword evidence="10 12" id="KW-0238">DNA-binding</keyword>
<dbReference type="InterPro" id="IPR020568">
    <property type="entry name" value="Ribosomal_Su5_D2-typ_SF"/>
</dbReference>
<dbReference type="InterPro" id="IPR050634">
    <property type="entry name" value="DNA_Topoisomerase_II"/>
</dbReference>
<dbReference type="PROSITE" id="PS50880">
    <property type="entry name" value="TOPRIM"/>
    <property type="match status" value="1"/>
</dbReference>
<evidence type="ECO:0000256" key="10">
    <source>
        <dbReference type="ARBA" id="ARBA00023125"/>
    </source>
</evidence>
<dbReference type="InterPro" id="IPR014721">
    <property type="entry name" value="Ribsml_uS5_D2-typ_fold_subgr"/>
</dbReference>
<dbReference type="CDD" id="cd03481">
    <property type="entry name" value="TopoIIA_Trans_ScTopoIIA"/>
    <property type="match status" value="1"/>
</dbReference>
<dbReference type="InterPro" id="IPR006171">
    <property type="entry name" value="TOPRIM_dom"/>
</dbReference>
<dbReference type="GO" id="GO:0006265">
    <property type="term" value="P:DNA topological change"/>
    <property type="evidence" value="ECO:0007669"/>
    <property type="project" value="UniProtKB-UniRule"/>
</dbReference>
<feature type="domain" description="Topo IIA-type catalytic" evidence="16">
    <location>
        <begin position="721"/>
        <end position="1190"/>
    </location>
</feature>
<dbReference type="WormBase" id="CBG18156">
    <property type="protein sequence ID" value="CBP41428"/>
    <property type="gene ID" value="WBGene00037627"/>
</dbReference>
<dbReference type="InParanoid" id="A8XT54"/>
<dbReference type="PRINTS" id="PR00418">
    <property type="entry name" value="TPI2FAMILY"/>
</dbReference>
<dbReference type="Gene3D" id="3.30.1360.40">
    <property type="match status" value="1"/>
</dbReference>
<dbReference type="EMBL" id="HE600963">
    <property type="protein sequence ID" value="CAP35657.2"/>
    <property type="molecule type" value="Genomic_DNA"/>
</dbReference>
<evidence type="ECO:0000256" key="8">
    <source>
        <dbReference type="ARBA" id="ARBA00022842"/>
    </source>
</evidence>
<dbReference type="PRINTS" id="PR01158">
    <property type="entry name" value="TOPISMRASEII"/>
</dbReference>
<comment type="cofactor">
    <cofactor evidence="2">
        <name>Ca(2+)</name>
        <dbReference type="ChEBI" id="CHEBI:29108"/>
    </cofactor>
</comment>
<evidence type="ECO:0000256" key="4">
    <source>
        <dbReference type="ARBA" id="ARBA00011080"/>
    </source>
</evidence>
<keyword evidence="9 13" id="KW-0799">Topoisomerase</keyword>
<dbReference type="Pfam" id="PF00204">
    <property type="entry name" value="DNA_gyraseB"/>
    <property type="match status" value="1"/>
</dbReference>
<dbReference type="FunFam" id="3.40.50.670:FF:000001">
    <property type="entry name" value="DNA topoisomerase 2"/>
    <property type="match status" value="2"/>
</dbReference>
<dbReference type="GO" id="GO:0003677">
    <property type="term" value="F:DNA binding"/>
    <property type="evidence" value="ECO:0007669"/>
    <property type="project" value="UniProtKB-UniRule"/>
</dbReference>
<dbReference type="CTD" id="8584184"/>
<keyword evidence="6 13" id="KW-0547">Nucleotide-binding</keyword>
<protein>
    <recommendedName>
        <fullName evidence="13">DNA topoisomerase 2</fullName>
        <ecNumber evidence="13">5.6.2.2</ecNumber>
    </recommendedName>
</protein>
<dbReference type="AlphaFoldDB" id="A8XT54"/>
<dbReference type="Gene3D" id="3.30.565.10">
    <property type="entry name" value="Histidine kinase-like ATPase, C-terminal domain"/>
    <property type="match status" value="1"/>
</dbReference>
<evidence type="ECO:0000256" key="7">
    <source>
        <dbReference type="ARBA" id="ARBA00022840"/>
    </source>
</evidence>
<reference evidence="17 18" key="1">
    <citation type="journal article" date="2003" name="PLoS Biol.">
        <title>The genome sequence of Caenorhabditis briggsae: a platform for comparative genomics.</title>
        <authorList>
            <person name="Stein L.D."/>
            <person name="Bao Z."/>
            <person name="Blasiar D."/>
            <person name="Blumenthal T."/>
            <person name="Brent M.R."/>
            <person name="Chen N."/>
            <person name="Chinwalla A."/>
            <person name="Clarke L."/>
            <person name="Clee C."/>
            <person name="Coghlan A."/>
            <person name="Coulson A."/>
            <person name="D'Eustachio P."/>
            <person name="Fitch D.H."/>
            <person name="Fulton L.A."/>
            <person name="Fulton R.E."/>
            <person name="Griffiths-Jones S."/>
            <person name="Harris T.W."/>
            <person name="Hillier L.W."/>
            <person name="Kamath R."/>
            <person name="Kuwabara P.E."/>
            <person name="Mardis E.R."/>
            <person name="Marra M.A."/>
            <person name="Miner T.L."/>
            <person name="Minx P."/>
            <person name="Mullikin J.C."/>
            <person name="Plumb R.W."/>
            <person name="Rogers J."/>
            <person name="Schein J.E."/>
            <person name="Sohrmann M."/>
            <person name="Spieth J."/>
            <person name="Stajich J.E."/>
            <person name="Wei C."/>
            <person name="Willey D."/>
            <person name="Wilson R.K."/>
            <person name="Durbin R."/>
            <person name="Waterston R.H."/>
        </authorList>
    </citation>
    <scope>NUCLEOTIDE SEQUENCE [LARGE SCALE GENOMIC DNA]</scope>
    <source>
        <strain evidence="17 18">AF16</strain>
    </source>
</reference>
<evidence type="ECO:0000313" key="19">
    <source>
        <dbReference type="WormBase" id="CBG18156"/>
    </source>
</evidence>
<evidence type="ECO:0000259" key="16">
    <source>
        <dbReference type="PROSITE" id="PS52040"/>
    </source>
</evidence>
<dbReference type="InterPro" id="IPR001241">
    <property type="entry name" value="Topo_IIA"/>
</dbReference>
<dbReference type="GO" id="GO:0003918">
    <property type="term" value="F:DNA topoisomerase type II (double strand cut, ATP-hydrolyzing) activity"/>
    <property type="evidence" value="ECO:0000318"/>
    <property type="project" value="GO_Central"/>
</dbReference>
<dbReference type="HOGENOM" id="CLU_001935_1_0_1"/>
<evidence type="ECO:0000256" key="1">
    <source>
        <dbReference type="ARBA" id="ARBA00000185"/>
    </source>
</evidence>
<comment type="similarity">
    <text evidence="4 13">Belongs to the type II topoisomerase family.</text>
</comment>
<dbReference type="InterPro" id="IPR002205">
    <property type="entry name" value="Topo_IIA_dom_A"/>
</dbReference>
<keyword evidence="5" id="KW-0479">Metal-binding</keyword>
<evidence type="ECO:0000256" key="9">
    <source>
        <dbReference type="ARBA" id="ARBA00023029"/>
    </source>
</evidence>
<evidence type="ECO:0000259" key="15">
    <source>
        <dbReference type="PROSITE" id="PS50880"/>
    </source>
</evidence>
<dbReference type="Gene3D" id="3.30.1490.30">
    <property type="match status" value="1"/>
</dbReference>
<dbReference type="InterPro" id="IPR013759">
    <property type="entry name" value="Topo_IIA_B_C"/>
</dbReference>
<dbReference type="SMART" id="SM00433">
    <property type="entry name" value="TOP2c"/>
    <property type="match status" value="1"/>
</dbReference>
<dbReference type="FunFam" id="3.30.1360.40:FF:000030">
    <property type="entry name" value="DNA topoisomerase 2"/>
    <property type="match status" value="1"/>
</dbReference>
<dbReference type="GO" id="GO:0046872">
    <property type="term" value="F:metal ion binding"/>
    <property type="evidence" value="ECO:0007669"/>
    <property type="project" value="UniProtKB-KW"/>
</dbReference>
<dbReference type="STRING" id="6238.A8XT54"/>
<dbReference type="OMA" id="EYHTERG"/>
<evidence type="ECO:0000256" key="6">
    <source>
        <dbReference type="ARBA" id="ARBA00022741"/>
    </source>
</evidence>
<dbReference type="RefSeq" id="XP_045096397.1">
    <property type="nucleotide sequence ID" value="XM_045243904.1"/>
</dbReference>
<dbReference type="SMART" id="SM00434">
    <property type="entry name" value="TOP4c"/>
    <property type="match status" value="1"/>
</dbReference>
<dbReference type="InterPro" id="IPR013506">
    <property type="entry name" value="Topo_IIA_bsu_dom2"/>
</dbReference>
<dbReference type="PROSITE" id="PS52040">
    <property type="entry name" value="TOPO_IIA"/>
    <property type="match status" value="1"/>
</dbReference>
<accession>A8XT54</accession>
<feature type="domain" description="Toprim" evidence="15">
    <location>
        <begin position="476"/>
        <end position="590"/>
    </location>
</feature>
<name>A8XT54_CAEBR</name>
<dbReference type="SUPFAM" id="SSF55874">
    <property type="entry name" value="ATPase domain of HSP90 chaperone/DNA topoisomerase II/histidine kinase"/>
    <property type="match status" value="1"/>
</dbReference>
<comment type="catalytic activity">
    <reaction evidence="1 13">
        <text>ATP-dependent breakage, passage and rejoining of double-stranded DNA.</text>
        <dbReference type="EC" id="5.6.2.2"/>
    </reaction>
</comment>
<evidence type="ECO:0000256" key="3">
    <source>
        <dbReference type="ARBA" id="ARBA00001946"/>
    </source>
</evidence>
<dbReference type="PANTHER" id="PTHR10169:SF38">
    <property type="entry name" value="DNA TOPOISOMERASE 2"/>
    <property type="match status" value="1"/>
</dbReference>
<evidence type="ECO:0000256" key="5">
    <source>
        <dbReference type="ARBA" id="ARBA00022723"/>
    </source>
</evidence>
<dbReference type="InterPro" id="IPR036890">
    <property type="entry name" value="HATPase_C_sf"/>
</dbReference>
<dbReference type="FunFam" id="1.10.268.10:FF:000028">
    <property type="match status" value="1"/>
</dbReference>
<evidence type="ECO:0000256" key="11">
    <source>
        <dbReference type="ARBA" id="ARBA00023235"/>
    </source>
</evidence>
<dbReference type="FunCoup" id="A8XT54">
    <property type="interactions" value="85"/>
</dbReference>
<dbReference type="Gene3D" id="3.30.230.10">
    <property type="match status" value="1"/>
</dbReference>